<dbReference type="OrthoDB" id="2593732at2759"/>
<dbReference type="VEuPathDB" id="FungiDB:P170DRAFT_460797"/>
<keyword evidence="3" id="KW-0805">Transcription regulation</keyword>
<dbReference type="GO" id="GO:0046872">
    <property type="term" value="F:metal ion binding"/>
    <property type="evidence" value="ECO:0007669"/>
    <property type="project" value="UniProtKB-KW"/>
</dbReference>
<gene>
    <name evidence="8" type="ORF">P170DRAFT_460797</name>
</gene>
<evidence type="ECO:0000256" key="4">
    <source>
        <dbReference type="ARBA" id="ARBA00023125"/>
    </source>
</evidence>
<dbReference type="InterPro" id="IPR052360">
    <property type="entry name" value="Transcr_Regulatory_Proteins"/>
</dbReference>
<evidence type="ECO:0000256" key="7">
    <source>
        <dbReference type="SAM" id="MobiDB-lite"/>
    </source>
</evidence>
<evidence type="ECO:0000256" key="3">
    <source>
        <dbReference type="ARBA" id="ARBA00023015"/>
    </source>
</evidence>
<evidence type="ECO:0008006" key="10">
    <source>
        <dbReference type="Google" id="ProtNLM"/>
    </source>
</evidence>
<dbReference type="GO" id="GO:0003677">
    <property type="term" value="F:DNA binding"/>
    <property type="evidence" value="ECO:0007669"/>
    <property type="project" value="UniProtKB-KW"/>
</dbReference>
<evidence type="ECO:0000256" key="6">
    <source>
        <dbReference type="ARBA" id="ARBA00023242"/>
    </source>
</evidence>
<dbReference type="GeneID" id="36559668"/>
<dbReference type="AlphaFoldDB" id="A0A2I2GPF7"/>
<protein>
    <recommendedName>
        <fullName evidence="10">C6 zinc finger domain protein</fullName>
    </recommendedName>
</protein>
<evidence type="ECO:0000256" key="2">
    <source>
        <dbReference type="ARBA" id="ARBA00022833"/>
    </source>
</evidence>
<evidence type="ECO:0000313" key="8">
    <source>
        <dbReference type="EMBL" id="PLB54752.1"/>
    </source>
</evidence>
<feature type="region of interest" description="Disordered" evidence="7">
    <location>
        <begin position="7"/>
        <end position="28"/>
    </location>
</feature>
<feature type="compositionally biased region" description="Polar residues" evidence="7">
    <location>
        <begin position="18"/>
        <end position="28"/>
    </location>
</feature>
<comment type="caution">
    <text evidence="8">The sequence shown here is derived from an EMBL/GenBank/DDBJ whole genome shotgun (WGS) entry which is preliminary data.</text>
</comment>
<keyword evidence="6" id="KW-0539">Nucleus</keyword>
<keyword evidence="1" id="KW-0479">Metal-binding</keyword>
<name>A0A2I2GPF7_9EURO</name>
<dbReference type="EMBL" id="MSFO01000001">
    <property type="protein sequence ID" value="PLB54752.1"/>
    <property type="molecule type" value="Genomic_DNA"/>
</dbReference>
<keyword evidence="5" id="KW-0804">Transcription</keyword>
<dbReference type="Pfam" id="PF11951">
    <property type="entry name" value="Fungal_trans_2"/>
    <property type="match status" value="1"/>
</dbReference>
<evidence type="ECO:0000256" key="5">
    <source>
        <dbReference type="ARBA" id="ARBA00023163"/>
    </source>
</evidence>
<dbReference type="PANTHER" id="PTHR36206:SF12">
    <property type="entry name" value="ASPERCRYPTIN BIOSYNTHESIS CLUSTER-SPECIFIC TRANSCRIPTION REGULATOR ATNN-RELATED"/>
    <property type="match status" value="1"/>
</dbReference>
<keyword evidence="2" id="KW-0862">Zinc</keyword>
<proteinExistence type="predicted"/>
<keyword evidence="9" id="KW-1185">Reference proteome</keyword>
<evidence type="ECO:0000313" key="9">
    <source>
        <dbReference type="Proteomes" id="UP000234275"/>
    </source>
</evidence>
<sequence length="446" mass="49396">MVHLLRISKGRDPPAQALPQTGTHQTPSSCVGTVPKSILHNLFANNPDSVFFHHAQLLVINHLAEGSGPTDFWYYYAMPLAHSITPLKYAICALGAAHWHFLVSDPGNSHTSKDLILRSEIAAIERCNAAIEHIQSFSQSFTSDMDAYVLMMCCVIFVCIENLLGRYSESVRHLRAGSSLLSSRSAPWATLSAAPDLKNALFIVFYKLGHDSAIFNNNNALGNLASGFPVPDMGSRYEPFASYEEASKSLRQVDLIYNISFASAVAAPDHSLITANESPRQEYLSLRSAREALSIWNQRFKILQQSSDQYLQQQPQNHQPGFAKLLLDQSIWGLLTEMTTFKDPVSVGSCESVLSKIESLVPMCESQRHRTFAIGSDIVPVLALICVSCKDRDTRLRSVATLRSLGRREGVWDSGQVAEACEALIMDRYMGQQDTKRNGQGAFVQR</sequence>
<dbReference type="PANTHER" id="PTHR36206">
    <property type="entry name" value="ASPERCRYPTIN BIOSYNTHESIS CLUSTER-SPECIFIC TRANSCRIPTION REGULATOR ATNN-RELATED"/>
    <property type="match status" value="1"/>
</dbReference>
<dbReference type="RefSeq" id="XP_024710054.1">
    <property type="nucleotide sequence ID" value="XM_024851970.1"/>
</dbReference>
<evidence type="ECO:0000256" key="1">
    <source>
        <dbReference type="ARBA" id="ARBA00022723"/>
    </source>
</evidence>
<keyword evidence="4" id="KW-0238">DNA-binding</keyword>
<organism evidence="8 9">
    <name type="scientific">Aspergillus steynii IBT 23096</name>
    <dbReference type="NCBI Taxonomy" id="1392250"/>
    <lineage>
        <taxon>Eukaryota</taxon>
        <taxon>Fungi</taxon>
        <taxon>Dikarya</taxon>
        <taxon>Ascomycota</taxon>
        <taxon>Pezizomycotina</taxon>
        <taxon>Eurotiomycetes</taxon>
        <taxon>Eurotiomycetidae</taxon>
        <taxon>Eurotiales</taxon>
        <taxon>Aspergillaceae</taxon>
        <taxon>Aspergillus</taxon>
        <taxon>Aspergillus subgen. Circumdati</taxon>
    </lineage>
</organism>
<accession>A0A2I2GPF7</accession>
<dbReference type="InterPro" id="IPR021858">
    <property type="entry name" value="Fun_TF"/>
</dbReference>
<reference evidence="8 9" key="1">
    <citation type="submission" date="2016-12" db="EMBL/GenBank/DDBJ databases">
        <title>The genomes of Aspergillus section Nigri reveals drivers in fungal speciation.</title>
        <authorList>
            <consortium name="DOE Joint Genome Institute"/>
            <person name="Vesth T.C."/>
            <person name="Nybo J."/>
            <person name="Theobald S."/>
            <person name="Brandl J."/>
            <person name="Frisvad J.C."/>
            <person name="Nielsen K.F."/>
            <person name="Lyhne E.K."/>
            <person name="Kogle M.E."/>
            <person name="Kuo A."/>
            <person name="Riley R."/>
            <person name="Clum A."/>
            <person name="Nolan M."/>
            <person name="Lipzen A."/>
            <person name="Salamov A."/>
            <person name="Henrissat B."/>
            <person name="Wiebenga A."/>
            <person name="De Vries R.P."/>
            <person name="Grigoriev I.V."/>
            <person name="Mortensen U.H."/>
            <person name="Andersen M.R."/>
            <person name="Baker S.E."/>
        </authorList>
    </citation>
    <scope>NUCLEOTIDE SEQUENCE [LARGE SCALE GENOMIC DNA]</scope>
    <source>
        <strain evidence="8 9">IBT 23096</strain>
    </source>
</reference>
<dbReference type="Proteomes" id="UP000234275">
    <property type="component" value="Unassembled WGS sequence"/>
</dbReference>